<comment type="caution">
    <text evidence="2">The sequence shown here is derived from an EMBL/GenBank/DDBJ whole genome shotgun (WGS) entry which is preliminary data.</text>
</comment>
<organism evidence="2 3">
    <name type="scientific">Trichoderma gamsii</name>
    <dbReference type="NCBI Taxonomy" id="398673"/>
    <lineage>
        <taxon>Eukaryota</taxon>
        <taxon>Fungi</taxon>
        <taxon>Dikarya</taxon>
        <taxon>Ascomycota</taxon>
        <taxon>Pezizomycotina</taxon>
        <taxon>Sordariomycetes</taxon>
        <taxon>Hypocreomycetidae</taxon>
        <taxon>Hypocreales</taxon>
        <taxon>Hypocreaceae</taxon>
        <taxon>Trichoderma</taxon>
    </lineage>
</organism>
<proteinExistence type="predicted"/>
<evidence type="ECO:0000313" key="2">
    <source>
        <dbReference type="EMBL" id="PON26504.1"/>
    </source>
</evidence>
<dbReference type="Proteomes" id="UP000054821">
    <property type="component" value="Unassembled WGS sequence"/>
</dbReference>
<reference evidence="2 3" key="1">
    <citation type="journal article" date="2016" name="Genome Announc.">
        <title>Draft Whole-Genome Sequence of Trichoderma gamsii T6085, a Promising Biocontrol Agent of Fusarium Head Blight on Wheat.</title>
        <authorList>
            <person name="Baroncelli R."/>
            <person name="Zapparata A."/>
            <person name="Piaggeschi G."/>
            <person name="Sarrocco S."/>
            <person name="Vannacci G."/>
        </authorList>
    </citation>
    <scope>NUCLEOTIDE SEQUENCE [LARGE SCALE GENOMIC DNA]</scope>
    <source>
        <strain evidence="2 3">T6085</strain>
    </source>
</reference>
<feature type="region of interest" description="Disordered" evidence="1">
    <location>
        <begin position="24"/>
        <end position="64"/>
    </location>
</feature>
<dbReference type="EMBL" id="JPDN02000013">
    <property type="protein sequence ID" value="PON26504.1"/>
    <property type="molecule type" value="Genomic_DNA"/>
</dbReference>
<name>A0A2P4ZQF2_9HYPO</name>
<gene>
    <name evidence="2" type="ORF">TGAM01_v204514</name>
</gene>
<protein>
    <submittedName>
        <fullName evidence="2">Uncharacterized protein</fullName>
    </submittedName>
</protein>
<sequence>MSNKITDARLEWLEDTRRRKSMLIKKLEEEEQKMMGEKDAASSADAAAESTPQQDSEGQLPDALEKYQLNIDRYKEELLAIEKEFESWQEMGFSLPASKGVETDAST</sequence>
<dbReference type="GeneID" id="29987837"/>
<keyword evidence="3" id="KW-1185">Reference proteome</keyword>
<evidence type="ECO:0000256" key="1">
    <source>
        <dbReference type="SAM" id="MobiDB-lite"/>
    </source>
</evidence>
<dbReference type="AlphaFoldDB" id="A0A2P4ZQF2"/>
<feature type="compositionally biased region" description="Basic and acidic residues" evidence="1">
    <location>
        <begin position="25"/>
        <end position="40"/>
    </location>
</feature>
<dbReference type="RefSeq" id="XP_018659092.1">
    <property type="nucleotide sequence ID" value="XM_018807754.1"/>
</dbReference>
<evidence type="ECO:0000313" key="3">
    <source>
        <dbReference type="Proteomes" id="UP000054821"/>
    </source>
</evidence>
<accession>A0A2P4ZQF2</accession>